<feature type="domain" description="Helix-turn-helix type 11" evidence="3">
    <location>
        <begin position="6"/>
        <end position="59"/>
    </location>
</feature>
<dbReference type="Proteomes" id="UP000000564">
    <property type="component" value="Chromosome"/>
</dbReference>
<keyword evidence="1" id="KW-0533">Nickel</keyword>
<name>A0A0H2UV33_STRP3</name>
<evidence type="ECO:0000259" key="3">
    <source>
        <dbReference type="Pfam" id="PF08279"/>
    </source>
</evidence>
<dbReference type="HOGENOM" id="CLU_108798_0_0_9"/>
<feature type="binding site" evidence="1">
    <location>
        <position position="146"/>
    </location>
    <ligand>
        <name>Ni(2+)</name>
        <dbReference type="ChEBI" id="CHEBI:49786"/>
    </ligand>
</feature>
<organism evidence="4 5">
    <name type="scientific">Streptococcus pyogenes serotype M3 (strain ATCC BAA-595 / MGAS315)</name>
    <dbReference type="NCBI Taxonomy" id="198466"/>
    <lineage>
        <taxon>Bacteria</taxon>
        <taxon>Bacillati</taxon>
        <taxon>Bacillota</taxon>
        <taxon>Bacilli</taxon>
        <taxon>Lactobacillales</taxon>
        <taxon>Streptococcaceae</taxon>
        <taxon>Streptococcus</taxon>
    </lineage>
</organism>
<sequence length="173" mass="19175">MKAEDRRQKIIECLNSEQKAVSATRLGKLLGVSRQVIVGDIALLRAQQIDIISTPKGYIMSTALYSHQFCARIVCQHNVEETKKELEIILAHQGIITTVEVEHPIYGMITAPLNIKTHSDVTNFMSKLSQSKAELLSSLTEGLHSHLISCPSQEAFLAIKHDLELAGILYKGI</sequence>
<dbReference type="Gene3D" id="1.10.10.10">
    <property type="entry name" value="Winged helix-like DNA-binding domain superfamily/Winged helix DNA-binding domain"/>
    <property type="match status" value="1"/>
</dbReference>
<dbReference type="InterPro" id="IPR004173">
    <property type="entry name" value="3H_domain"/>
</dbReference>
<proteinExistence type="predicted"/>
<feature type="binding site" evidence="1">
    <location>
        <position position="85"/>
    </location>
    <ligand>
        <name>Ni(2+)</name>
        <dbReference type="ChEBI" id="CHEBI:49786"/>
    </ligand>
</feature>
<evidence type="ECO:0000313" key="4">
    <source>
        <dbReference type="EMBL" id="AAM79696.1"/>
    </source>
</evidence>
<feature type="binding site" evidence="1">
    <location>
        <position position="77"/>
    </location>
    <ligand>
        <name>Ni(2+)</name>
        <dbReference type="ChEBI" id="CHEBI:49786"/>
    </ligand>
</feature>
<dbReference type="PANTHER" id="PTHR40068">
    <property type="entry name" value="TRANSCRIPTION REPRESSOR NIAR-RELATED"/>
    <property type="match status" value="1"/>
</dbReference>
<dbReference type="KEGG" id="spg:SpyM3_1089"/>
<keyword evidence="1" id="KW-0479">Metal-binding</keyword>
<dbReference type="InterPro" id="IPR026043">
    <property type="entry name" value="NadR"/>
</dbReference>
<dbReference type="InterPro" id="IPR035922">
    <property type="entry name" value="3H_dom_sf"/>
</dbReference>
<feature type="domain" description="3H" evidence="2">
    <location>
        <begin position="73"/>
        <end position="169"/>
    </location>
</feature>
<dbReference type="GeneID" id="69900621"/>
<feature type="binding site" evidence="1">
    <location>
        <position position="144"/>
    </location>
    <ligand>
        <name>Ni(2+)</name>
        <dbReference type="ChEBI" id="CHEBI:49786"/>
    </ligand>
</feature>
<gene>
    <name evidence="4" type="ordered locus">SpyM3_1089</name>
</gene>
<dbReference type="InterPro" id="IPR036390">
    <property type="entry name" value="WH_DNA-bd_sf"/>
</dbReference>
<accession>A0A0H2UV33</accession>
<dbReference type="PANTHER" id="PTHR40068:SF1">
    <property type="entry name" value="TRANSCRIPTION REPRESSOR NIAR-RELATED"/>
    <property type="match status" value="1"/>
</dbReference>
<reference evidence="4 5" key="1">
    <citation type="journal article" date="2002" name="Proc. Natl. Acad. Sci. U.S.A.">
        <title>Genome sequence of a serotype M3 strain of group A Streptococcus: phage-encoded toxins, the high-virulence phenotype, and clone emergence.</title>
        <authorList>
            <person name="Beres S.B."/>
            <person name="Sylva G.L."/>
            <person name="Barbian K.D."/>
            <person name="Lei B."/>
            <person name="Hoff J.S."/>
            <person name="Mammarella N.D."/>
            <person name="Liu M.Y."/>
            <person name="Smoot J.C."/>
            <person name="Porcella S.F."/>
            <person name="Parkins L.D."/>
            <person name="Campbell D.S."/>
            <person name="Smith T.M."/>
            <person name="McCormick J.K."/>
            <person name="Leung D.Y."/>
            <person name="Schlievert P.M."/>
            <person name="Musser J.M."/>
        </authorList>
    </citation>
    <scope>NUCLEOTIDE SEQUENCE [LARGE SCALE GENOMIC DNA]</scope>
    <source>
        <strain evidence="5">ATCC BAA-595 / MGAS315</strain>
    </source>
</reference>
<dbReference type="AlphaFoldDB" id="A0A0H2UV33"/>
<dbReference type="SUPFAM" id="SSF46785">
    <property type="entry name" value="Winged helix' DNA-binding domain"/>
    <property type="match status" value="1"/>
</dbReference>
<dbReference type="SUPFAM" id="SSF75500">
    <property type="entry name" value="Putative transcriptional regulator TM1602, C-terminal domain"/>
    <property type="match status" value="1"/>
</dbReference>
<dbReference type="Gene3D" id="3.30.1340.20">
    <property type="entry name" value="3H domain"/>
    <property type="match status" value="1"/>
</dbReference>
<protein>
    <submittedName>
        <fullName evidence="4">Putative transcriptional regulator</fullName>
    </submittedName>
</protein>
<evidence type="ECO:0000259" key="2">
    <source>
        <dbReference type="Pfam" id="PF02829"/>
    </source>
</evidence>
<dbReference type="EMBL" id="AE014074">
    <property type="protein sequence ID" value="AAM79696.1"/>
    <property type="molecule type" value="Genomic_DNA"/>
</dbReference>
<dbReference type="GO" id="GO:0046872">
    <property type="term" value="F:metal ion binding"/>
    <property type="evidence" value="ECO:0007669"/>
    <property type="project" value="UniProtKB-KW"/>
</dbReference>
<dbReference type="Pfam" id="PF02829">
    <property type="entry name" value="3H"/>
    <property type="match status" value="1"/>
</dbReference>
<evidence type="ECO:0000313" key="5">
    <source>
        <dbReference type="Proteomes" id="UP000000564"/>
    </source>
</evidence>
<dbReference type="Pfam" id="PF08279">
    <property type="entry name" value="HTH_11"/>
    <property type="match status" value="1"/>
</dbReference>
<evidence type="ECO:0000256" key="1">
    <source>
        <dbReference type="PIRSR" id="PIRSR037847-1"/>
    </source>
</evidence>
<dbReference type="InterPro" id="IPR036388">
    <property type="entry name" value="WH-like_DNA-bd_sf"/>
</dbReference>
<dbReference type="PIRSF" id="PIRSF037847">
    <property type="entry name" value="NiaR"/>
    <property type="match status" value="1"/>
</dbReference>
<dbReference type="InterPro" id="IPR013196">
    <property type="entry name" value="HTH_11"/>
</dbReference>
<dbReference type="RefSeq" id="WP_002983930.1">
    <property type="nucleotide sequence ID" value="NC_004070.1"/>
</dbReference>